<evidence type="ECO:0000259" key="2">
    <source>
        <dbReference type="PROSITE" id="PS50879"/>
    </source>
</evidence>
<dbReference type="InterPro" id="IPR043502">
    <property type="entry name" value="DNA/RNA_pol_sf"/>
</dbReference>
<dbReference type="EMBL" id="JABFTP020000103">
    <property type="protein sequence ID" value="KAL3277217.1"/>
    <property type="molecule type" value="Genomic_DNA"/>
</dbReference>
<dbReference type="InterPro" id="IPR000477">
    <property type="entry name" value="RT_dom"/>
</dbReference>
<dbReference type="SUPFAM" id="SSF56672">
    <property type="entry name" value="DNA/RNA polymerases"/>
    <property type="match status" value="1"/>
</dbReference>
<dbReference type="GO" id="GO:0042575">
    <property type="term" value="C:DNA polymerase complex"/>
    <property type="evidence" value="ECO:0007669"/>
    <property type="project" value="UniProtKB-ARBA"/>
</dbReference>
<sequence>MCKLIERIINNRLQWFLEINNKLVPGQNGFRRNRATIDNIVNLESEIHEAFSRKQMVLAVFFDIHRAFEMVWKHNIIRSLNSWGIRGNILTFIKNFLEKRIFQVKVNNQLSSERNQENGVPQGSVLSPTLFLIAINDILSGVSAPVKAQLFADDLQLFVKGVDVETMRSLIQQSINIISQWNLTSGFQFSAEKTKCVLFSTRNKTYPVISLNNMNLEFVSSVKLLGIWFDEKLNWRKHIESIKTDCNKILNLLRVLGSQQWGADSKSLLDIYRCLIRSKIDYGILAHSTARKSYHQQLEAILNQGLRIVSGAFRTSPIQSLHCLVGEMPLKYRIQINTLIYASKISYTVNHCNRRYITLSRQNDIITNANSIRPFYKRLNKTLEELQIPEPSHLPLPSSSIPPWCVHRMDKTTNLAEYIKSETSPELLRTLFQEELHKHPEATFIYTDASLNTSTGVVGLAVITPEGTQTYAIENSTVFTGEMLAIHQALVYILNNPKCSYCICTDSLNSIQKLSELYSNCALVQQINQRRHQIHLLNMSLLFVFAPSHVGITGNEKADIAAKNASKGTPNLQLLTPDDFKCMAKKRVREIWQTQWSQSETFLKLIKPRSYEIIDLPKKRKDQVKISRLRLGHTRLTHQHLMAKEPPLNCELCNVRLDIRHIIV</sequence>
<dbReference type="CDD" id="cd09276">
    <property type="entry name" value="Rnase_HI_RT_non_LTR"/>
    <property type="match status" value="1"/>
</dbReference>
<accession>A0ABD2NFP2</accession>
<dbReference type="CDD" id="cd01650">
    <property type="entry name" value="RT_nLTR_like"/>
    <property type="match status" value="1"/>
</dbReference>
<feature type="domain" description="RNase H type-1" evidence="2">
    <location>
        <begin position="439"/>
        <end position="567"/>
    </location>
</feature>
<reference evidence="3 4" key="1">
    <citation type="journal article" date="2021" name="BMC Biol.">
        <title>Horizontally acquired antibacterial genes associated with adaptive radiation of ladybird beetles.</title>
        <authorList>
            <person name="Li H.S."/>
            <person name="Tang X.F."/>
            <person name="Huang Y.H."/>
            <person name="Xu Z.Y."/>
            <person name="Chen M.L."/>
            <person name="Du X.Y."/>
            <person name="Qiu B.Y."/>
            <person name="Chen P.T."/>
            <person name="Zhang W."/>
            <person name="Slipinski A."/>
            <person name="Escalona H.E."/>
            <person name="Waterhouse R.M."/>
            <person name="Zwick A."/>
            <person name="Pang H."/>
        </authorList>
    </citation>
    <scope>NUCLEOTIDE SEQUENCE [LARGE SCALE GENOMIC DNA]</scope>
    <source>
        <strain evidence="3">SYSU2018</strain>
    </source>
</reference>
<comment type="caution">
    <text evidence="3">The sequence shown here is derived from an EMBL/GenBank/DDBJ whole genome shotgun (WGS) entry which is preliminary data.</text>
</comment>
<dbReference type="PANTHER" id="PTHR36688:SF1">
    <property type="entry name" value="ENDONUCLEASE_EXONUCLEASE_PHOSPHATASE DOMAIN-CONTAINING PROTEIN"/>
    <property type="match status" value="1"/>
</dbReference>
<dbReference type="Proteomes" id="UP001516400">
    <property type="component" value="Unassembled WGS sequence"/>
</dbReference>
<dbReference type="Pfam" id="PF00078">
    <property type="entry name" value="RVT_1"/>
    <property type="match status" value="1"/>
</dbReference>
<dbReference type="InterPro" id="IPR002156">
    <property type="entry name" value="RNaseH_domain"/>
</dbReference>
<dbReference type="AlphaFoldDB" id="A0ABD2NFP2"/>
<keyword evidence="4" id="KW-1185">Reference proteome</keyword>
<dbReference type="GO" id="GO:0071897">
    <property type="term" value="P:DNA biosynthetic process"/>
    <property type="evidence" value="ECO:0007669"/>
    <property type="project" value="UniProtKB-ARBA"/>
</dbReference>
<dbReference type="Pfam" id="PF00075">
    <property type="entry name" value="RNase_H"/>
    <property type="match status" value="1"/>
</dbReference>
<evidence type="ECO:0000313" key="4">
    <source>
        <dbReference type="Proteomes" id="UP001516400"/>
    </source>
</evidence>
<organism evidence="3 4">
    <name type="scientific">Cryptolaemus montrouzieri</name>
    <dbReference type="NCBI Taxonomy" id="559131"/>
    <lineage>
        <taxon>Eukaryota</taxon>
        <taxon>Metazoa</taxon>
        <taxon>Ecdysozoa</taxon>
        <taxon>Arthropoda</taxon>
        <taxon>Hexapoda</taxon>
        <taxon>Insecta</taxon>
        <taxon>Pterygota</taxon>
        <taxon>Neoptera</taxon>
        <taxon>Endopterygota</taxon>
        <taxon>Coleoptera</taxon>
        <taxon>Polyphaga</taxon>
        <taxon>Cucujiformia</taxon>
        <taxon>Coccinelloidea</taxon>
        <taxon>Coccinellidae</taxon>
        <taxon>Scymninae</taxon>
        <taxon>Scymnini</taxon>
        <taxon>Cryptolaemus</taxon>
    </lineage>
</organism>
<dbReference type="Gene3D" id="3.30.420.10">
    <property type="entry name" value="Ribonuclease H-like superfamily/Ribonuclease H"/>
    <property type="match status" value="1"/>
</dbReference>
<feature type="domain" description="Reverse transcriptase" evidence="1">
    <location>
        <begin position="1"/>
        <end position="211"/>
    </location>
</feature>
<protein>
    <submittedName>
        <fullName evidence="3">Uncharacterized protein</fullName>
    </submittedName>
</protein>
<dbReference type="InterPro" id="IPR036397">
    <property type="entry name" value="RNaseH_sf"/>
</dbReference>
<gene>
    <name evidence="3" type="ORF">HHI36_012567</name>
</gene>
<dbReference type="PROSITE" id="PS50879">
    <property type="entry name" value="RNASE_H_1"/>
    <property type="match status" value="1"/>
</dbReference>
<proteinExistence type="predicted"/>
<dbReference type="PANTHER" id="PTHR36688">
    <property type="entry name" value="ENDO/EXONUCLEASE/PHOSPHATASE DOMAIN-CONTAINING PROTEIN"/>
    <property type="match status" value="1"/>
</dbReference>
<dbReference type="InterPro" id="IPR052560">
    <property type="entry name" value="RdDP_mobile_element"/>
</dbReference>
<dbReference type="InterPro" id="IPR012337">
    <property type="entry name" value="RNaseH-like_sf"/>
</dbReference>
<evidence type="ECO:0000259" key="1">
    <source>
        <dbReference type="PROSITE" id="PS50878"/>
    </source>
</evidence>
<evidence type="ECO:0000313" key="3">
    <source>
        <dbReference type="EMBL" id="KAL3277217.1"/>
    </source>
</evidence>
<dbReference type="PROSITE" id="PS50878">
    <property type="entry name" value="RT_POL"/>
    <property type="match status" value="1"/>
</dbReference>
<name>A0ABD2NFP2_9CUCU</name>
<dbReference type="SUPFAM" id="SSF53098">
    <property type="entry name" value="Ribonuclease H-like"/>
    <property type="match status" value="1"/>
</dbReference>